<protein>
    <recommendedName>
        <fullName evidence="3">mannan endo-1,4-beta-mannosidase</fullName>
        <ecNumber evidence="3">3.2.1.78</ecNumber>
    </recommendedName>
</protein>
<proteinExistence type="predicted"/>
<accession>A0AAN2BL66</accession>
<dbReference type="SUPFAM" id="SSF51445">
    <property type="entry name" value="(Trans)glycosidases"/>
    <property type="match status" value="1"/>
</dbReference>
<dbReference type="RefSeq" id="WP_236983319.1">
    <property type="nucleotide sequence ID" value="NZ_AP023086.1"/>
</dbReference>
<evidence type="ECO:0000313" key="10">
    <source>
        <dbReference type="EMBL" id="BCD98764.1"/>
    </source>
</evidence>
<dbReference type="EC" id="3.2.1.78" evidence="3"/>
<dbReference type="InterPro" id="IPR045053">
    <property type="entry name" value="MAN-like"/>
</dbReference>
<evidence type="ECO:0000256" key="6">
    <source>
        <dbReference type="ARBA" id="ARBA00022801"/>
    </source>
</evidence>
<name>A0AAN2BL66_9GAMM</name>
<dbReference type="InterPro" id="IPR017853">
    <property type="entry name" value="GH"/>
</dbReference>
<keyword evidence="7" id="KW-0326">Glycosidase</keyword>
<comment type="subcellular location">
    <subcellularLocation>
        <location evidence="2">Secreted</location>
    </subcellularLocation>
</comment>
<dbReference type="GO" id="GO:0016985">
    <property type="term" value="F:mannan endo-1,4-beta-mannosidase activity"/>
    <property type="evidence" value="ECO:0007669"/>
    <property type="project" value="TreeGrafter"/>
</dbReference>
<dbReference type="SUPFAM" id="SSF49265">
    <property type="entry name" value="Fibronectin type III"/>
    <property type="match status" value="1"/>
</dbReference>
<dbReference type="InterPro" id="IPR003961">
    <property type="entry name" value="FN3_dom"/>
</dbReference>
<keyword evidence="5 8" id="KW-0732">Signal</keyword>
<dbReference type="AlphaFoldDB" id="A0AAN2BL66"/>
<dbReference type="PANTHER" id="PTHR31451">
    <property type="match status" value="1"/>
</dbReference>
<evidence type="ECO:0000256" key="7">
    <source>
        <dbReference type="ARBA" id="ARBA00023295"/>
    </source>
</evidence>
<feature type="chain" id="PRO_5042844541" description="mannan endo-1,4-beta-mannosidase" evidence="8">
    <location>
        <begin position="22"/>
        <end position="496"/>
    </location>
</feature>
<dbReference type="GO" id="GO:0005576">
    <property type="term" value="C:extracellular region"/>
    <property type="evidence" value="ECO:0007669"/>
    <property type="project" value="UniProtKB-SubCell"/>
</dbReference>
<dbReference type="InterPro" id="IPR001547">
    <property type="entry name" value="Glyco_hydro_5"/>
</dbReference>
<evidence type="ECO:0000256" key="3">
    <source>
        <dbReference type="ARBA" id="ARBA00012706"/>
    </source>
</evidence>
<keyword evidence="11" id="KW-1185">Reference proteome</keyword>
<dbReference type="EMBL" id="AP023086">
    <property type="protein sequence ID" value="BCD98764.1"/>
    <property type="molecule type" value="Genomic_DNA"/>
</dbReference>
<dbReference type="KEGG" id="marq:MARGE09_P2965"/>
<evidence type="ECO:0000256" key="5">
    <source>
        <dbReference type="ARBA" id="ARBA00022729"/>
    </source>
</evidence>
<dbReference type="Proteomes" id="UP001320119">
    <property type="component" value="Chromosome"/>
</dbReference>
<reference evidence="10 11" key="1">
    <citation type="journal article" date="2022" name="IScience">
        <title>An ultrasensitive nanofiber-based assay for enzymatic hydrolysis and deep-sea microbial degradation of cellulose.</title>
        <authorList>
            <person name="Tsudome M."/>
            <person name="Tachioka M."/>
            <person name="Miyazaki M."/>
            <person name="Uchimura K."/>
            <person name="Tsuda M."/>
            <person name="Takaki Y."/>
            <person name="Deguchi S."/>
        </authorList>
    </citation>
    <scope>NUCLEOTIDE SEQUENCE [LARGE SCALE GENOMIC DNA]</scope>
    <source>
        <strain evidence="10 11">GE09</strain>
    </source>
</reference>
<gene>
    <name evidence="10" type="ORF">MARGE09_P2965</name>
</gene>
<keyword evidence="4" id="KW-0964">Secreted</keyword>
<dbReference type="Gene3D" id="2.60.40.10">
    <property type="entry name" value="Immunoglobulins"/>
    <property type="match status" value="1"/>
</dbReference>
<evidence type="ECO:0000256" key="8">
    <source>
        <dbReference type="SAM" id="SignalP"/>
    </source>
</evidence>
<sequence>MQKFIALMCALISFLIPSAQADFTHFITRDGHRLLDGATELRFAGIHAPELHRIENDAAGPCLQDPRGWGQYFQWPTADEQENWIKALTRFGHKVMRVYVLSVATPYDQDCQRETHILPPSSPDGMPVLNENAMVVYDRMIALASKHNLRLILPFIDHWKWWGGREQLAAFYGESANDFYNTDSKTYQAYLHIISTVINRKNTLTGRLYSEEKAIMAWETGNELRDSTPVFVQKTAAHIKKHAPKQLIVDGTYLKIISSSLDDPNIDIISNHFYTTNENNNPEQIEKDLKAINGKKVYLIGEYGLKDASGLEDIMHKAVHYQYQGARAAGAFIWGFRGHRHNGGFYWHKEYTGHYSYRLPGFTEGDPNEEQSVVDIVRTAQAQLQGLTAAPPLPVPEAPILREVSSHGAIAWMGAPLGKYYRIERRKKNASWKFWQRWTPWRTIGRDISDGKLVFMPQEDTLFVDSNITHGRYQYRVYASNPSGESPPSNIYEQTF</sequence>
<keyword evidence="6" id="KW-0378">Hydrolase</keyword>
<organism evidence="10 11">
    <name type="scientific">Marinagarivorans cellulosilyticus</name>
    <dbReference type="NCBI Taxonomy" id="2721545"/>
    <lineage>
        <taxon>Bacteria</taxon>
        <taxon>Pseudomonadati</taxon>
        <taxon>Pseudomonadota</taxon>
        <taxon>Gammaproteobacteria</taxon>
        <taxon>Cellvibrionales</taxon>
        <taxon>Cellvibrionaceae</taxon>
        <taxon>Marinagarivorans</taxon>
    </lineage>
</organism>
<comment type="catalytic activity">
    <reaction evidence="1">
        <text>Random hydrolysis of (1-&gt;4)-beta-D-mannosidic linkages in mannans, galactomannans and glucomannans.</text>
        <dbReference type="EC" id="3.2.1.78"/>
    </reaction>
</comment>
<dbReference type="InterPro" id="IPR013783">
    <property type="entry name" value="Ig-like_fold"/>
</dbReference>
<evidence type="ECO:0000313" key="11">
    <source>
        <dbReference type="Proteomes" id="UP001320119"/>
    </source>
</evidence>
<evidence type="ECO:0000256" key="1">
    <source>
        <dbReference type="ARBA" id="ARBA00001678"/>
    </source>
</evidence>
<dbReference type="CDD" id="cd00063">
    <property type="entry name" value="FN3"/>
    <property type="match status" value="1"/>
</dbReference>
<dbReference type="Gene3D" id="3.20.20.80">
    <property type="entry name" value="Glycosidases"/>
    <property type="match status" value="1"/>
</dbReference>
<evidence type="ECO:0000256" key="4">
    <source>
        <dbReference type="ARBA" id="ARBA00022525"/>
    </source>
</evidence>
<dbReference type="InterPro" id="IPR036116">
    <property type="entry name" value="FN3_sf"/>
</dbReference>
<feature type="domain" description="Glycoside hydrolase family 5" evidence="9">
    <location>
        <begin position="115"/>
        <end position="278"/>
    </location>
</feature>
<dbReference type="PANTHER" id="PTHR31451:SF39">
    <property type="entry name" value="MANNAN ENDO-1,4-BETA-MANNOSIDASE 1"/>
    <property type="match status" value="1"/>
</dbReference>
<feature type="signal peptide" evidence="8">
    <location>
        <begin position="1"/>
        <end position="21"/>
    </location>
</feature>
<evidence type="ECO:0000256" key="2">
    <source>
        <dbReference type="ARBA" id="ARBA00004613"/>
    </source>
</evidence>
<evidence type="ECO:0000259" key="9">
    <source>
        <dbReference type="Pfam" id="PF26410"/>
    </source>
</evidence>
<dbReference type="Pfam" id="PF26410">
    <property type="entry name" value="GH5_mannosidase"/>
    <property type="match status" value="1"/>
</dbReference>